<sequence precursor="true">MKHVVTLVLSLMLLSGTASANRELQLPVLGDTSSAISSPHQEQQLGREVLRLYRSRMPTSSDYQVIQYLEDLLNQLAVHSELEDPSLQLVVIENPNINAFAAPGGIIGVNTGLLNYAENEHQLASVLAHELAHLSQRHYARRLQQQQQMSVPYYAALLGSLILAATSGSDAGIAAMMSTQAAALDAQLRFSRQFEQEADRLGMQTLARAGLDPNAASDIFEIMLRATRYTERPPEFLLTHPVTERRIADTRNRAMNLPRTEPAVNLEYHLMRARTRIEHQQSAQRAVQLFQSELDAKREPRAASRYGLALAQIRAGQFDAAEATMAPLLEEDPDRLTYQLLAAELETERGSHEAAIERLRTLHQTKPDHYAVTMHYALALMKANRFEQSTELLNRFSRQRRDDPAVWYWLAEVSGLAGDIQQVHEARAEYFIQVGAYSQALQQLQNALKRTDDNSTHTRILLRERIKQVEEMQRTAARIL</sequence>
<keyword evidence="3 8" id="KW-0732">Signal</keyword>
<dbReference type="AlphaFoldDB" id="A0A3N1P1H2"/>
<dbReference type="Gene3D" id="1.25.40.10">
    <property type="entry name" value="Tetratricopeptide repeat domain"/>
    <property type="match status" value="1"/>
</dbReference>
<protein>
    <recommendedName>
        <fullName evidence="8">Putative beta-barrel assembly-enhancing protease</fullName>
        <ecNumber evidence="8">3.4.-.-</ecNumber>
    </recommendedName>
</protein>
<dbReference type="GO" id="GO:0004222">
    <property type="term" value="F:metalloendopeptidase activity"/>
    <property type="evidence" value="ECO:0007669"/>
    <property type="project" value="InterPro"/>
</dbReference>
<organism evidence="10 11">
    <name type="scientific">Marinimicrobium koreense</name>
    <dbReference type="NCBI Taxonomy" id="306545"/>
    <lineage>
        <taxon>Bacteria</taxon>
        <taxon>Pseudomonadati</taxon>
        <taxon>Pseudomonadota</taxon>
        <taxon>Gammaproteobacteria</taxon>
        <taxon>Cellvibrionales</taxon>
        <taxon>Cellvibrionaceae</taxon>
        <taxon>Marinimicrobium</taxon>
    </lineage>
</organism>
<dbReference type="RefSeq" id="WP_246004346.1">
    <property type="nucleotide sequence ID" value="NZ_RJUK01000001.1"/>
</dbReference>
<dbReference type="GO" id="GO:0016020">
    <property type="term" value="C:membrane"/>
    <property type="evidence" value="ECO:0007669"/>
    <property type="project" value="InterPro"/>
</dbReference>
<evidence type="ECO:0000256" key="1">
    <source>
        <dbReference type="ARBA" id="ARBA00022670"/>
    </source>
</evidence>
<evidence type="ECO:0000256" key="8">
    <source>
        <dbReference type="HAMAP-Rule" id="MF_00997"/>
    </source>
</evidence>
<comment type="caution">
    <text evidence="10">The sequence shown here is derived from an EMBL/GenBank/DDBJ whole genome shotgun (WGS) entry which is preliminary data.</text>
</comment>
<evidence type="ECO:0000256" key="6">
    <source>
        <dbReference type="ARBA" id="ARBA00022833"/>
    </source>
</evidence>
<comment type="subcellular location">
    <subcellularLocation>
        <location evidence="8">Periplasm</location>
    </subcellularLocation>
</comment>
<dbReference type="GO" id="GO:0042597">
    <property type="term" value="C:periplasmic space"/>
    <property type="evidence" value="ECO:0007669"/>
    <property type="project" value="UniProtKB-SubCell"/>
</dbReference>
<dbReference type="InterPro" id="IPR030873">
    <property type="entry name" value="Protease_BepA"/>
</dbReference>
<dbReference type="PANTHER" id="PTHR22726">
    <property type="entry name" value="METALLOENDOPEPTIDASE OMA1"/>
    <property type="match status" value="1"/>
</dbReference>
<feature type="binding site" evidence="8">
    <location>
        <position position="133"/>
    </location>
    <ligand>
        <name>Zn(2+)</name>
        <dbReference type="ChEBI" id="CHEBI:29105"/>
        <note>catalytic</note>
    </ligand>
</feature>
<evidence type="ECO:0000259" key="9">
    <source>
        <dbReference type="Pfam" id="PF01435"/>
    </source>
</evidence>
<feature type="domain" description="Peptidase M48" evidence="9">
    <location>
        <begin position="67"/>
        <end position="253"/>
    </location>
</feature>
<evidence type="ECO:0000256" key="3">
    <source>
        <dbReference type="ARBA" id="ARBA00022729"/>
    </source>
</evidence>
<keyword evidence="1 8" id="KW-0645">Protease</keyword>
<feature type="binding site" evidence="8">
    <location>
        <position position="129"/>
    </location>
    <ligand>
        <name>Zn(2+)</name>
        <dbReference type="ChEBI" id="CHEBI:29105"/>
        <note>catalytic</note>
    </ligand>
</feature>
<evidence type="ECO:0000256" key="5">
    <source>
        <dbReference type="ARBA" id="ARBA00022801"/>
    </source>
</evidence>
<feature type="signal peptide" evidence="8">
    <location>
        <begin position="1"/>
        <end position="20"/>
    </location>
</feature>
<dbReference type="Pfam" id="PF01435">
    <property type="entry name" value="Peptidase_M48"/>
    <property type="match status" value="1"/>
</dbReference>
<gene>
    <name evidence="10" type="ORF">EDC38_1167</name>
</gene>
<dbReference type="InterPro" id="IPR051156">
    <property type="entry name" value="Mito/Outer_Membr_Metalloprot"/>
</dbReference>
<dbReference type="InterPro" id="IPR001915">
    <property type="entry name" value="Peptidase_M48"/>
</dbReference>
<dbReference type="EMBL" id="RJUK01000001">
    <property type="protein sequence ID" value="ROQ20560.1"/>
    <property type="molecule type" value="Genomic_DNA"/>
</dbReference>
<keyword evidence="4 8" id="KW-0574">Periplasm</keyword>
<feature type="active site" description="Proton donor" evidence="8">
    <location>
        <position position="199"/>
    </location>
</feature>
<evidence type="ECO:0000256" key="4">
    <source>
        <dbReference type="ARBA" id="ARBA00022764"/>
    </source>
</evidence>
<comment type="cofactor">
    <cofactor evidence="8">
        <name>Zn(2+)</name>
        <dbReference type="ChEBI" id="CHEBI:29105"/>
    </cofactor>
    <text evidence="8">Binds 1 zinc ion per subunit.</text>
</comment>
<keyword evidence="2 8" id="KW-0479">Metal-binding</keyword>
<dbReference type="PANTHER" id="PTHR22726:SF1">
    <property type="entry name" value="METALLOENDOPEPTIDASE OMA1, MITOCHONDRIAL"/>
    <property type="match status" value="1"/>
</dbReference>
<feature type="active site" evidence="8">
    <location>
        <position position="130"/>
    </location>
</feature>
<dbReference type="Gene3D" id="3.30.2010.10">
    <property type="entry name" value="Metalloproteases ('zincins'), catalytic domain"/>
    <property type="match status" value="1"/>
</dbReference>
<dbReference type="EC" id="3.4.-.-" evidence="8"/>
<reference evidence="10 11" key="1">
    <citation type="submission" date="2018-11" db="EMBL/GenBank/DDBJ databases">
        <title>Genomic Encyclopedia of Type Strains, Phase IV (KMG-IV): sequencing the most valuable type-strain genomes for metagenomic binning, comparative biology and taxonomic classification.</title>
        <authorList>
            <person name="Goeker M."/>
        </authorList>
    </citation>
    <scope>NUCLEOTIDE SEQUENCE [LARGE SCALE GENOMIC DNA]</scope>
    <source>
        <strain evidence="10 11">DSM 16974</strain>
    </source>
</reference>
<comment type="function">
    <text evidence="8">Functions as both a chaperone and a metalloprotease. Maintains the integrity of the outer membrane by promoting either the assembly or the elimination of outer membrane proteins, depending on their folding state.</text>
</comment>
<keyword evidence="6 8" id="KW-0862">Zinc</keyword>
<dbReference type="Pfam" id="PF14559">
    <property type="entry name" value="TPR_19"/>
    <property type="match status" value="1"/>
</dbReference>
<accession>A0A3N1P1H2</accession>
<evidence type="ECO:0000313" key="10">
    <source>
        <dbReference type="EMBL" id="ROQ20560.1"/>
    </source>
</evidence>
<keyword evidence="11" id="KW-1185">Reference proteome</keyword>
<evidence type="ECO:0000256" key="7">
    <source>
        <dbReference type="ARBA" id="ARBA00023049"/>
    </source>
</evidence>
<name>A0A3N1P1H2_9GAMM</name>
<evidence type="ECO:0000313" key="11">
    <source>
        <dbReference type="Proteomes" id="UP000273643"/>
    </source>
</evidence>
<dbReference type="SUPFAM" id="SSF48452">
    <property type="entry name" value="TPR-like"/>
    <property type="match status" value="1"/>
</dbReference>
<keyword evidence="7 8" id="KW-0482">Metalloprotease</keyword>
<comment type="similarity">
    <text evidence="8">Belongs to the peptidase M48 family. BepA subfamily.</text>
</comment>
<keyword evidence="5 8" id="KW-0378">Hydrolase</keyword>
<dbReference type="InterPro" id="IPR011990">
    <property type="entry name" value="TPR-like_helical_dom_sf"/>
</dbReference>
<proteinExistence type="inferred from homology"/>
<dbReference type="GO" id="GO:0008270">
    <property type="term" value="F:zinc ion binding"/>
    <property type="evidence" value="ECO:0007669"/>
    <property type="project" value="UniProtKB-UniRule"/>
</dbReference>
<dbReference type="Proteomes" id="UP000273643">
    <property type="component" value="Unassembled WGS sequence"/>
</dbReference>
<evidence type="ECO:0000256" key="2">
    <source>
        <dbReference type="ARBA" id="ARBA00022723"/>
    </source>
</evidence>
<feature type="chain" id="PRO_5018343046" description="Putative beta-barrel assembly-enhancing protease" evidence="8">
    <location>
        <begin position="21"/>
        <end position="480"/>
    </location>
</feature>
<dbReference type="HAMAP" id="MF_00997">
    <property type="entry name" value="Protease_BepA"/>
    <property type="match status" value="1"/>
</dbReference>
<dbReference type="GO" id="GO:0051603">
    <property type="term" value="P:proteolysis involved in protein catabolic process"/>
    <property type="evidence" value="ECO:0007669"/>
    <property type="project" value="TreeGrafter"/>
</dbReference>
<feature type="binding site" evidence="8">
    <location>
        <position position="195"/>
    </location>
    <ligand>
        <name>Zn(2+)</name>
        <dbReference type="ChEBI" id="CHEBI:29105"/>
        <note>catalytic</note>
    </ligand>
</feature>
<dbReference type="CDD" id="cd07324">
    <property type="entry name" value="M48C_Oma1-like"/>
    <property type="match status" value="1"/>
</dbReference>